<dbReference type="Proteomes" id="UP000682204">
    <property type="component" value="Chromosome"/>
</dbReference>
<reference evidence="1" key="1">
    <citation type="submission" date="2021-05" db="EMBL/GenBank/DDBJ databases">
        <title>An isolated secondary fermenter in methanogenic hydrocarbon-degrading communities.</title>
        <authorList>
            <person name="Liu Y.-F."/>
            <person name="Liu Z.-l."/>
        </authorList>
    </citation>
    <scope>NUCLEOTIDE SEQUENCE</scope>
    <source>
        <strain evidence="1">L-13</strain>
    </source>
</reference>
<gene>
    <name evidence="1" type="ORF">KIH16_10645</name>
</gene>
<name>A0ACD1DTX2_9BACT</name>
<organism evidence="1 2">
    <name type="scientific">Aminirod propionatiphilus</name>
    <dbReference type="NCBI Taxonomy" id="3415223"/>
    <lineage>
        <taxon>Bacteria</taxon>
        <taxon>Thermotogati</taxon>
        <taxon>Synergistota</taxon>
        <taxon>Synergistia</taxon>
        <taxon>Synergistales</taxon>
        <taxon>Aminiphilaceae</taxon>
        <taxon>Aminirod</taxon>
    </lineage>
</organism>
<evidence type="ECO:0000313" key="1">
    <source>
        <dbReference type="EMBL" id="QVL35623.1"/>
    </source>
</evidence>
<keyword evidence="2" id="KW-1185">Reference proteome</keyword>
<proteinExistence type="predicted"/>
<sequence>MVASIPSKSIETYLKCFIERSCPLLPIHVRSCGHRRGGDDVAAEKIWGDTLRKARKRLGLKQEDLAQVLGVRRQTVGAWEKGTTSPDIAVLSRVAATLKTSVSYLVGETEDPRPPSETGSFGKTPFRSDTETGGMALTGETHTGRGANRAGEGESLTIELALPSGRTVAASPKQVETYRDWERDRDAAKTLTVAATLGIPLSDMVPRETSEGYPTERHRNLAAIVKLATAGHCRDALPERDADILRRIAEEDICHILAIVRETLRWKLDQIFRDKKGDR</sequence>
<evidence type="ECO:0000313" key="2">
    <source>
        <dbReference type="Proteomes" id="UP000682204"/>
    </source>
</evidence>
<protein>
    <submittedName>
        <fullName evidence="1">Helix-turn-helix domain-containing protein</fullName>
    </submittedName>
</protein>
<dbReference type="EMBL" id="CP074691">
    <property type="protein sequence ID" value="QVL35623.1"/>
    <property type="molecule type" value="Genomic_DNA"/>
</dbReference>
<accession>A0ACD1DTX2</accession>